<evidence type="ECO:0000256" key="2">
    <source>
        <dbReference type="SAM" id="MobiDB-lite"/>
    </source>
</evidence>
<reference evidence="3 4" key="1">
    <citation type="journal article" date="2018" name="Sci. Rep.">
        <title>Comparative analysis of the Pocillopora damicornis genome highlights role of immune system in coral evolution.</title>
        <authorList>
            <person name="Cunning R."/>
            <person name="Bay R.A."/>
            <person name="Gillette P."/>
            <person name="Baker A.C."/>
            <person name="Traylor-Knowles N."/>
        </authorList>
    </citation>
    <scope>NUCLEOTIDE SEQUENCE [LARGE SCALE GENOMIC DNA]</scope>
    <source>
        <strain evidence="3">RSMAS</strain>
        <tissue evidence="3">Whole animal</tissue>
    </source>
</reference>
<dbReference type="OMA" id="HISCEDD"/>
<feature type="compositionally biased region" description="Basic residues" evidence="2">
    <location>
        <begin position="1"/>
        <end position="11"/>
    </location>
</feature>
<accession>A0A3M6UT63</accession>
<evidence type="ECO:0000256" key="1">
    <source>
        <dbReference type="SAM" id="Coils"/>
    </source>
</evidence>
<keyword evidence="4" id="KW-1185">Reference proteome</keyword>
<dbReference type="OrthoDB" id="5957925at2759"/>
<evidence type="ECO:0000313" key="4">
    <source>
        <dbReference type="Proteomes" id="UP000275408"/>
    </source>
</evidence>
<dbReference type="AlphaFoldDB" id="A0A3M6UT63"/>
<name>A0A3M6UT63_POCDA</name>
<organism evidence="3 4">
    <name type="scientific">Pocillopora damicornis</name>
    <name type="common">Cauliflower coral</name>
    <name type="synonym">Millepora damicornis</name>
    <dbReference type="NCBI Taxonomy" id="46731"/>
    <lineage>
        <taxon>Eukaryota</taxon>
        <taxon>Metazoa</taxon>
        <taxon>Cnidaria</taxon>
        <taxon>Anthozoa</taxon>
        <taxon>Hexacorallia</taxon>
        <taxon>Scleractinia</taxon>
        <taxon>Astrocoeniina</taxon>
        <taxon>Pocilloporidae</taxon>
        <taxon>Pocillopora</taxon>
    </lineage>
</organism>
<sequence>MGNNKKNKRGARGSCKEETGTPKQPNMAATAEPISSELASLAGPTLMEEIPGQKESSIAPVEPSLIELREMLVDIKIDICNILRENEAMKNNMDELKATIRGQNVEIANLRASLNKAIKQFDDAEQELAETRKIVDQQEEEIAELYDLQDHLEQYTRKNSLEIHGIPEQAYESTEEVVLKLANALEVPVCQQDIEISHKLSRRKGVKPIIVKFVNHKTKTNLYKARTKLKNVSFSSLFPASTAAARVASGKIYLFESLTSYRKKIVNKANEMRNDGSILSVWTMDGKIFIKTSPEGRPIKINELDDLDYL</sequence>
<dbReference type="Proteomes" id="UP000275408">
    <property type="component" value="Unassembled WGS sequence"/>
</dbReference>
<comment type="caution">
    <text evidence="3">The sequence shown here is derived from an EMBL/GenBank/DDBJ whole genome shotgun (WGS) entry which is preliminary data.</text>
</comment>
<gene>
    <name evidence="3" type="ORF">pdam_00026020</name>
</gene>
<feature type="region of interest" description="Disordered" evidence="2">
    <location>
        <begin position="1"/>
        <end position="34"/>
    </location>
</feature>
<proteinExistence type="predicted"/>
<evidence type="ECO:0008006" key="5">
    <source>
        <dbReference type="Google" id="ProtNLM"/>
    </source>
</evidence>
<dbReference type="EMBL" id="RCHS01000799">
    <property type="protein sequence ID" value="RMX56764.1"/>
    <property type="molecule type" value="Genomic_DNA"/>
</dbReference>
<feature type="coiled-coil region" evidence="1">
    <location>
        <begin position="86"/>
        <end position="155"/>
    </location>
</feature>
<evidence type="ECO:0000313" key="3">
    <source>
        <dbReference type="EMBL" id="RMX56764.1"/>
    </source>
</evidence>
<keyword evidence="1" id="KW-0175">Coiled coil</keyword>
<protein>
    <recommendedName>
        <fullName evidence="5">Zinc finger DNA binding protein</fullName>
    </recommendedName>
</protein>